<comment type="caution">
    <text evidence="2">The sequence shown here is derived from an EMBL/GenBank/DDBJ whole genome shotgun (WGS) entry which is preliminary data.</text>
</comment>
<dbReference type="Proteomes" id="UP001337655">
    <property type="component" value="Unassembled WGS sequence"/>
</dbReference>
<name>A0AAV9P854_9PEZI</name>
<feature type="compositionally biased region" description="Basic and acidic residues" evidence="1">
    <location>
        <begin position="193"/>
        <end position="262"/>
    </location>
</feature>
<evidence type="ECO:0000313" key="3">
    <source>
        <dbReference type="Proteomes" id="UP001337655"/>
    </source>
</evidence>
<evidence type="ECO:0000313" key="2">
    <source>
        <dbReference type="EMBL" id="KAK5168990.1"/>
    </source>
</evidence>
<dbReference type="RefSeq" id="XP_064658456.1">
    <property type="nucleotide sequence ID" value="XM_064803541.1"/>
</dbReference>
<proteinExistence type="predicted"/>
<evidence type="ECO:0000256" key="1">
    <source>
        <dbReference type="SAM" id="MobiDB-lite"/>
    </source>
</evidence>
<keyword evidence="3" id="KW-1185">Reference proteome</keyword>
<dbReference type="AlphaFoldDB" id="A0AAV9P854"/>
<feature type="region of interest" description="Disordered" evidence="1">
    <location>
        <begin position="176"/>
        <end position="262"/>
    </location>
</feature>
<protein>
    <submittedName>
        <fullName evidence="2">Uncharacterized protein</fullName>
    </submittedName>
</protein>
<accession>A0AAV9P854</accession>
<sequence length="262" mass="28959">MPTTNGTSSPNNSKFLSHLTTYPVVSDGVETFKSNPYGKKSLDLADSAYQRFAKPVEPYLETPYSYAKPYVAKADELADEGLGKVESRFPIVKEETGAIVEKGRSVAGWPLQLAGEGRDYVVNTWNDEYNKTASHKSRSPATLPTLLLAMISFQLRLASDFFQLVADFLGPKYEEGKSKASDYAQQAQETADEYTKFGKEKANDLQKKGDEYTKQAQDKAGEVKKEGEKQADGMKKEGEKKVDGAKQEAGQKKEEVKGKAQK</sequence>
<dbReference type="Gene3D" id="1.20.120.20">
    <property type="entry name" value="Apolipoprotein"/>
    <property type="match status" value="1"/>
</dbReference>
<reference evidence="2 3" key="1">
    <citation type="submission" date="2023-08" db="EMBL/GenBank/DDBJ databases">
        <title>Black Yeasts Isolated from many extreme environments.</title>
        <authorList>
            <person name="Coleine C."/>
            <person name="Stajich J.E."/>
            <person name="Selbmann L."/>
        </authorList>
    </citation>
    <scope>NUCLEOTIDE SEQUENCE [LARGE SCALE GENOMIC DNA]</scope>
    <source>
        <strain evidence="2 3">CCFEE 5935</strain>
    </source>
</reference>
<dbReference type="EMBL" id="JAVRRT010000009">
    <property type="protein sequence ID" value="KAK5168990.1"/>
    <property type="molecule type" value="Genomic_DNA"/>
</dbReference>
<gene>
    <name evidence="2" type="ORF">LTR77_006299</name>
</gene>
<organism evidence="2 3">
    <name type="scientific">Saxophila tyrrhenica</name>
    <dbReference type="NCBI Taxonomy" id="1690608"/>
    <lineage>
        <taxon>Eukaryota</taxon>
        <taxon>Fungi</taxon>
        <taxon>Dikarya</taxon>
        <taxon>Ascomycota</taxon>
        <taxon>Pezizomycotina</taxon>
        <taxon>Dothideomycetes</taxon>
        <taxon>Dothideomycetidae</taxon>
        <taxon>Mycosphaerellales</taxon>
        <taxon>Extremaceae</taxon>
        <taxon>Saxophila</taxon>
    </lineage>
</organism>
<dbReference type="GeneID" id="89927639"/>